<dbReference type="HOGENOM" id="CLU_785839_0_0_1"/>
<gene>
    <name evidence="2" type="ORF">CGI_10024229</name>
</gene>
<dbReference type="EMBL" id="JH817333">
    <property type="protein sequence ID" value="EKC37674.1"/>
    <property type="molecule type" value="Genomic_DNA"/>
</dbReference>
<feature type="region of interest" description="Disordered" evidence="1">
    <location>
        <begin position="259"/>
        <end position="313"/>
    </location>
</feature>
<dbReference type="AlphaFoldDB" id="K1R2C3"/>
<feature type="compositionally biased region" description="Low complexity" evidence="1">
    <location>
        <begin position="293"/>
        <end position="311"/>
    </location>
</feature>
<evidence type="ECO:0000256" key="1">
    <source>
        <dbReference type="SAM" id="MobiDB-lite"/>
    </source>
</evidence>
<feature type="compositionally biased region" description="Polar residues" evidence="1">
    <location>
        <begin position="272"/>
        <end position="283"/>
    </location>
</feature>
<sequence>MTLGKLYPFKICNKDLPKPDILFCLNSEHFTGLTNGCSIKGKMDKTLIFVACCLSAVYAQFPAICELECVSSYIGDIAECRIEFPFRPGMPNKDLQVCLMEVEHDRNVCMVMNIDPICKQLAPRATLHKTFEMNLNQPAPTTTTTMPTTTTTTPPPAAPVQVGPALSQPSQSQNKLIQLYVDPSNSPSPYYQHHGLVGKPSSAFFSPVAMEPMPMQAPAGLTAAQTARHNRIQNMIQRKFPQNNPRPSPYQRQVTSMQLPGQPRTMPKQMQLPGQQPATQMQLPGNRPTVHGPQPNVVQRPQQQKQPQSVVRTNPKIIQRRLTVFKLAKPFKPSPINMPVQPSFSAPRFNYLG</sequence>
<protein>
    <submittedName>
        <fullName evidence="2">Uncharacterized protein</fullName>
    </submittedName>
</protein>
<evidence type="ECO:0000313" key="2">
    <source>
        <dbReference type="EMBL" id="EKC37674.1"/>
    </source>
</evidence>
<proteinExistence type="predicted"/>
<accession>K1R2C3</accession>
<organism evidence="2">
    <name type="scientific">Magallana gigas</name>
    <name type="common">Pacific oyster</name>
    <name type="synonym">Crassostrea gigas</name>
    <dbReference type="NCBI Taxonomy" id="29159"/>
    <lineage>
        <taxon>Eukaryota</taxon>
        <taxon>Metazoa</taxon>
        <taxon>Spiralia</taxon>
        <taxon>Lophotrochozoa</taxon>
        <taxon>Mollusca</taxon>
        <taxon>Bivalvia</taxon>
        <taxon>Autobranchia</taxon>
        <taxon>Pteriomorphia</taxon>
        <taxon>Ostreida</taxon>
        <taxon>Ostreoidea</taxon>
        <taxon>Ostreidae</taxon>
        <taxon>Magallana</taxon>
    </lineage>
</organism>
<name>K1R2C3_MAGGI</name>
<reference evidence="2" key="1">
    <citation type="journal article" date="2012" name="Nature">
        <title>The oyster genome reveals stress adaptation and complexity of shell formation.</title>
        <authorList>
            <person name="Zhang G."/>
            <person name="Fang X."/>
            <person name="Guo X."/>
            <person name="Li L."/>
            <person name="Luo R."/>
            <person name="Xu F."/>
            <person name="Yang P."/>
            <person name="Zhang L."/>
            <person name="Wang X."/>
            <person name="Qi H."/>
            <person name="Xiong Z."/>
            <person name="Que H."/>
            <person name="Xie Y."/>
            <person name="Holland P.W."/>
            <person name="Paps J."/>
            <person name="Zhu Y."/>
            <person name="Wu F."/>
            <person name="Chen Y."/>
            <person name="Wang J."/>
            <person name="Peng C."/>
            <person name="Meng J."/>
            <person name="Yang L."/>
            <person name="Liu J."/>
            <person name="Wen B."/>
            <person name="Zhang N."/>
            <person name="Huang Z."/>
            <person name="Zhu Q."/>
            <person name="Feng Y."/>
            <person name="Mount A."/>
            <person name="Hedgecock D."/>
            <person name="Xu Z."/>
            <person name="Liu Y."/>
            <person name="Domazet-Loso T."/>
            <person name="Du Y."/>
            <person name="Sun X."/>
            <person name="Zhang S."/>
            <person name="Liu B."/>
            <person name="Cheng P."/>
            <person name="Jiang X."/>
            <person name="Li J."/>
            <person name="Fan D."/>
            <person name="Wang W."/>
            <person name="Fu W."/>
            <person name="Wang T."/>
            <person name="Wang B."/>
            <person name="Zhang J."/>
            <person name="Peng Z."/>
            <person name="Li Y."/>
            <person name="Li N."/>
            <person name="Wang J."/>
            <person name="Chen M."/>
            <person name="He Y."/>
            <person name="Tan F."/>
            <person name="Song X."/>
            <person name="Zheng Q."/>
            <person name="Huang R."/>
            <person name="Yang H."/>
            <person name="Du X."/>
            <person name="Chen L."/>
            <person name="Yang M."/>
            <person name="Gaffney P.M."/>
            <person name="Wang S."/>
            <person name="Luo L."/>
            <person name="She Z."/>
            <person name="Ming Y."/>
            <person name="Huang W."/>
            <person name="Zhang S."/>
            <person name="Huang B."/>
            <person name="Zhang Y."/>
            <person name="Qu T."/>
            <person name="Ni P."/>
            <person name="Miao G."/>
            <person name="Wang J."/>
            <person name="Wang Q."/>
            <person name="Steinberg C.E."/>
            <person name="Wang H."/>
            <person name="Li N."/>
            <person name="Qian L."/>
            <person name="Zhang G."/>
            <person name="Li Y."/>
            <person name="Yang H."/>
            <person name="Liu X."/>
            <person name="Wang J."/>
            <person name="Yin Y."/>
            <person name="Wang J."/>
        </authorList>
    </citation>
    <scope>NUCLEOTIDE SEQUENCE [LARGE SCALE GENOMIC DNA]</scope>
    <source>
        <strain evidence="2">05x7-T-G4-1.051#20</strain>
    </source>
</reference>
<dbReference type="InParanoid" id="K1R2C3"/>